<evidence type="ECO:0000313" key="3">
    <source>
        <dbReference type="Proteomes" id="UP000267606"/>
    </source>
</evidence>
<organism evidence="4">
    <name type="scientific">Onchocerca flexuosa</name>
    <dbReference type="NCBI Taxonomy" id="387005"/>
    <lineage>
        <taxon>Eukaryota</taxon>
        <taxon>Metazoa</taxon>
        <taxon>Ecdysozoa</taxon>
        <taxon>Nematoda</taxon>
        <taxon>Chromadorea</taxon>
        <taxon>Rhabditida</taxon>
        <taxon>Spirurina</taxon>
        <taxon>Spiruromorpha</taxon>
        <taxon>Filarioidea</taxon>
        <taxon>Onchocercidae</taxon>
        <taxon>Onchocerca</taxon>
    </lineage>
</organism>
<reference evidence="4" key="1">
    <citation type="submission" date="2016-06" db="UniProtKB">
        <authorList>
            <consortium name="WormBaseParasite"/>
        </authorList>
    </citation>
    <scope>IDENTIFICATION</scope>
</reference>
<evidence type="ECO:0000313" key="2">
    <source>
        <dbReference type="EMBL" id="VDO65252.1"/>
    </source>
</evidence>
<dbReference type="WBParaSite" id="OFLC_0001002101-mRNA-1">
    <property type="protein sequence ID" value="OFLC_0001002101-mRNA-1"/>
    <property type="gene ID" value="OFLC_0001002101"/>
</dbReference>
<protein>
    <submittedName>
        <fullName evidence="4">Ovule protein</fullName>
    </submittedName>
</protein>
<name>A0A183HRB0_9BILA</name>
<reference evidence="2 3" key="2">
    <citation type="submission" date="2018-11" db="EMBL/GenBank/DDBJ databases">
        <authorList>
            <consortium name="Pathogen Informatics"/>
        </authorList>
    </citation>
    <scope>NUCLEOTIDE SEQUENCE [LARGE SCALE GENOMIC DNA]</scope>
</reference>
<accession>A0A183HRB0</accession>
<evidence type="ECO:0000256" key="1">
    <source>
        <dbReference type="SAM" id="MobiDB-lite"/>
    </source>
</evidence>
<feature type="region of interest" description="Disordered" evidence="1">
    <location>
        <begin position="59"/>
        <end position="79"/>
    </location>
</feature>
<dbReference type="EMBL" id="UZAJ01012928">
    <property type="protein sequence ID" value="VDO65252.1"/>
    <property type="molecule type" value="Genomic_DNA"/>
</dbReference>
<sequence>MKDNASKPESKSDSLFDSTNIDFNLLQSVKVAVTSESTTIEMEHMKMDHVSKGCLTNASSHSMSNECCSPQNLSHDKSNQSKKCDLIEQKLVTDKRSIAADNVIVPKCPEISIQFSLVDSLISVDDLLILCKEK</sequence>
<feature type="compositionally biased region" description="Polar residues" evidence="1">
    <location>
        <begin position="59"/>
        <end position="73"/>
    </location>
</feature>
<dbReference type="Proteomes" id="UP000267606">
    <property type="component" value="Unassembled WGS sequence"/>
</dbReference>
<proteinExistence type="predicted"/>
<gene>
    <name evidence="2" type="ORF">OFLC_LOCUS10026</name>
</gene>
<keyword evidence="3" id="KW-1185">Reference proteome</keyword>
<dbReference type="AlphaFoldDB" id="A0A183HRB0"/>
<evidence type="ECO:0000313" key="4">
    <source>
        <dbReference type="WBParaSite" id="OFLC_0001002101-mRNA-1"/>
    </source>
</evidence>
<dbReference type="STRING" id="387005.A0A183HRB0"/>